<proteinExistence type="predicted"/>
<accession>A0A7H0GIH3</accession>
<evidence type="ECO:0000313" key="2">
    <source>
        <dbReference type="EMBL" id="QNP48089.1"/>
    </source>
</evidence>
<keyword evidence="3" id="KW-1185">Reference proteome</keyword>
<name>A0A7H0GIH3_9BURK</name>
<feature type="region of interest" description="Disordered" evidence="1">
    <location>
        <begin position="1"/>
        <end position="25"/>
    </location>
</feature>
<reference evidence="2 3" key="1">
    <citation type="submission" date="2020-08" db="EMBL/GenBank/DDBJ databases">
        <title>Genome sequence of Diaphorobacter aerolatus KACC 16536T.</title>
        <authorList>
            <person name="Hyun D.-W."/>
            <person name="Bae J.-W."/>
        </authorList>
    </citation>
    <scope>NUCLEOTIDE SEQUENCE [LARGE SCALE GENOMIC DNA]</scope>
    <source>
        <strain evidence="2 3">KACC 16536</strain>
    </source>
</reference>
<evidence type="ECO:0000313" key="3">
    <source>
        <dbReference type="Proteomes" id="UP000516028"/>
    </source>
</evidence>
<evidence type="ECO:0000256" key="1">
    <source>
        <dbReference type="SAM" id="MobiDB-lite"/>
    </source>
</evidence>
<sequence>MSTLHPNAEASSVSTATTSSREPQRHPRRILHIAFWGREAQAHAAAFALHASGQVGWSERLQVSAHDLLGLTTPEQMRDWLRAELETAPTRPHLCLLVPSSARDAIASELQLRNALAEAAMGYQVLYGSSLADCVASAANAVALTAKAVLPSIDRACFVVSDTGKPLHPRMRSWNCEKCSDPDCEHRLFTDLLGAR</sequence>
<dbReference type="EMBL" id="CP060783">
    <property type="protein sequence ID" value="QNP48089.1"/>
    <property type="molecule type" value="Genomic_DNA"/>
</dbReference>
<protein>
    <submittedName>
        <fullName evidence="2">Uncharacterized protein</fullName>
    </submittedName>
</protein>
<dbReference type="Proteomes" id="UP000516028">
    <property type="component" value="Chromosome"/>
</dbReference>
<dbReference type="RefSeq" id="WP_187723764.1">
    <property type="nucleotide sequence ID" value="NZ_CP060783.1"/>
</dbReference>
<dbReference type="AlphaFoldDB" id="A0A7H0GIH3"/>
<organism evidence="2 3">
    <name type="scientific">Diaphorobacter aerolatus</name>
    <dbReference type="NCBI Taxonomy" id="1288495"/>
    <lineage>
        <taxon>Bacteria</taxon>
        <taxon>Pseudomonadati</taxon>
        <taxon>Pseudomonadota</taxon>
        <taxon>Betaproteobacteria</taxon>
        <taxon>Burkholderiales</taxon>
        <taxon>Comamonadaceae</taxon>
        <taxon>Diaphorobacter</taxon>
    </lineage>
</organism>
<dbReference type="KEGG" id="daer:H9K75_18765"/>
<feature type="compositionally biased region" description="Low complexity" evidence="1">
    <location>
        <begin position="8"/>
        <end position="20"/>
    </location>
</feature>
<gene>
    <name evidence="2" type="ORF">H9K75_18765</name>
</gene>